<feature type="compositionally biased region" description="Basic and acidic residues" evidence="1">
    <location>
        <begin position="111"/>
        <end position="123"/>
    </location>
</feature>
<sequence>MKKLPWFRAYTEMVDDEKLRLLAFEDRWHFVALLCLKGQGVLNNDDPLMMRKVAVKLGIDARTLEDVARRLAEVGLIDQETLQPLNWDSRQMSSDTDPTNAERQRRYRKRKQDEEAAEPKQDDEQSNGDGNALRNGDITPLDIDTDKDKDKETDKEEKIKPRTRAAAPDVDFSSWPAKPSPEVVADYLRHRKEIKAPLTQTAANRLGTEAQRAMAMGYSVDDFLAECMLRGWRGGKASWLEDRDSRKPAGQERFDPLAYVNQGRIRQEEAHVIDV</sequence>
<gene>
    <name evidence="2" type="ORF">MTR80_06225</name>
</gene>
<evidence type="ECO:0000256" key="1">
    <source>
        <dbReference type="SAM" id="MobiDB-lite"/>
    </source>
</evidence>
<protein>
    <recommendedName>
        <fullName evidence="4">DUF1376 domain-containing protein</fullName>
    </recommendedName>
</protein>
<reference evidence="2 3" key="1">
    <citation type="journal article" date="2022" name="Int. J. Syst. Evol. Microbiol.">
        <title>Characterization of Alcaligenes aquatilis as a novel member of heterotrophic nitrifier-aerobic denitrifier and its performance in treating piggery wastewater.</title>
        <authorList>
            <person name="Cao X."/>
            <person name="Zhao B."/>
            <person name="Wu Y."/>
            <person name="Huang J."/>
            <person name="Wang H."/>
            <person name="Sun X."/>
            <person name="Li S."/>
        </authorList>
    </citation>
    <scope>NUCLEOTIDE SEQUENCE [LARGE SCALE GENOMIC DNA]</scope>
    <source>
        <strain evidence="2 3">AS1</strain>
    </source>
</reference>
<accession>A0ABY4NLL8</accession>
<feature type="compositionally biased region" description="Basic and acidic residues" evidence="1">
    <location>
        <begin position="144"/>
        <end position="160"/>
    </location>
</feature>
<keyword evidence="3" id="KW-1185">Reference proteome</keyword>
<feature type="compositionally biased region" description="Polar residues" evidence="1">
    <location>
        <begin position="87"/>
        <end position="101"/>
    </location>
</feature>
<proteinExistence type="predicted"/>
<feature type="region of interest" description="Disordered" evidence="1">
    <location>
        <begin position="87"/>
        <end position="175"/>
    </location>
</feature>
<evidence type="ECO:0008006" key="4">
    <source>
        <dbReference type="Google" id="ProtNLM"/>
    </source>
</evidence>
<dbReference type="Proteomes" id="UP000831759">
    <property type="component" value="Chromosome"/>
</dbReference>
<dbReference type="RefSeq" id="WP_249461945.1">
    <property type="nucleotide sequence ID" value="NZ_CP094619.1"/>
</dbReference>
<dbReference type="EMBL" id="CP094619">
    <property type="protein sequence ID" value="UQN37298.1"/>
    <property type="molecule type" value="Genomic_DNA"/>
</dbReference>
<organism evidence="2 3">
    <name type="scientific">Alcaligenes aquatilis</name>
    <dbReference type="NCBI Taxonomy" id="323284"/>
    <lineage>
        <taxon>Bacteria</taxon>
        <taxon>Pseudomonadati</taxon>
        <taxon>Pseudomonadota</taxon>
        <taxon>Betaproteobacteria</taxon>
        <taxon>Burkholderiales</taxon>
        <taxon>Alcaligenaceae</taxon>
        <taxon>Alcaligenes</taxon>
    </lineage>
</organism>
<evidence type="ECO:0000313" key="2">
    <source>
        <dbReference type="EMBL" id="UQN37298.1"/>
    </source>
</evidence>
<evidence type="ECO:0000313" key="3">
    <source>
        <dbReference type="Proteomes" id="UP000831759"/>
    </source>
</evidence>
<name>A0ABY4NLL8_9BURK</name>
<dbReference type="GeneID" id="96868519"/>